<dbReference type="Gene3D" id="2.50.20.10">
    <property type="entry name" value="Lipoprotein localisation LolA/LolB/LppX"/>
    <property type="match status" value="1"/>
</dbReference>
<evidence type="ECO:0000313" key="3">
    <source>
        <dbReference type="EMBL" id="ADU61589.1"/>
    </source>
</evidence>
<dbReference type="CDD" id="cd16329">
    <property type="entry name" value="LolA_like"/>
    <property type="match status" value="1"/>
</dbReference>
<dbReference type="EMBL" id="CP002431">
    <property type="protein sequence ID" value="ADU61589.1"/>
    <property type="molecule type" value="Genomic_DNA"/>
</dbReference>
<sequence precursor="true">MSRYALPILALMLAIVAVPALAGDLSVDLPGTDIMTLVHDRPDGDDRSSVIIMTLLNKRGSKRVREVKSYSKDFGKDKQSIMVFLEPADVRKTAYLSWEYDEPGREDDKWLYMPAMRKTRRISGASRNEYFMGTDFTYDDMGKRRVDEDTHRLLGEESVDGLDCWKVECVPVDSEDMYTRRVVWVRKDACVVIKAEYYDKDGLLKIFRVLDVRNQDGIWTVFRSEMENVVREHRTVMETTTIAYDTGLEDSLFRVATIERGWMQ</sequence>
<dbReference type="KEGG" id="das:Daes_0570"/>
<evidence type="ECO:0000313" key="4">
    <source>
        <dbReference type="Proteomes" id="UP000002191"/>
    </source>
</evidence>
<gene>
    <name evidence="3" type="ordered locus">Daes_0570</name>
</gene>
<dbReference type="HOGENOM" id="CLU_074356_1_0_7"/>
<dbReference type="AlphaFoldDB" id="E6VYD1"/>
<name>E6VYD1_PSEA9</name>
<feature type="domain" description="Uncharacterized protein TP-0789" evidence="2">
    <location>
        <begin position="77"/>
        <end position="260"/>
    </location>
</feature>
<accession>E6VYD1</accession>
<dbReference type="Pfam" id="PF17131">
    <property type="entry name" value="LolA_like"/>
    <property type="match status" value="1"/>
</dbReference>
<dbReference type="OrthoDB" id="9803781at2"/>
<evidence type="ECO:0000256" key="1">
    <source>
        <dbReference type="SAM" id="SignalP"/>
    </source>
</evidence>
<dbReference type="eggNOG" id="COG2834">
    <property type="taxonomic scope" value="Bacteria"/>
</dbReference>
<evidence type="ECO:0000259" key="2">
    <source>
        <dbReference type="Pfam" id="PF17131"/>
    </source>
</evidence>
<organism evidence="3 4">
    <name type="scientific">Pseudodesulfovibrio aespoeensis (strain ATCC 700646 / DSM 10631 / Aspo-2)</name>
    <name type="common">Desulfovibrio aespoeensis</name>
    <dbReference type="NCBI Taxonomy" id="643562"/>
    <lineage>
        <taxon>Bacteria</taxon>
        <taxon>Pseudomonadati</taxon>
        <taxon>Thermodesulfobacteriota</taxon>
        <taxon>Desulfovibrionia</taxon>
        <taxon>Desulfovibrionales</taxon>
        <taxon>Desulfovibrionaceae</taxon>
    </lineage>
</organism>
<reference evidence="4" key="1">
    <citation type="submission" date="2010-12" db="EMBL/GenBank/DDBJ databases">
        <title>Complete sequence of Desulfovibrio aespoeensis Aspo-2.</title>
        <authorList>
            <consortium name="US DOE Joint Genome Institute"/>
            <person name="Lucas S."/>
            <person name="Copeland A."/>
            <person name="Lapidus A."/>
            <person name="Cheng J.-F."/>
            <person name="Goodwin L."/>
            <person name="Pitluck S."/>
            <person name="Chertkov O."/>
            <person name="Misra M."/>
            <person name="Detter J.C."/>
            <person name="Han C."/>
            <person name="Tapia R."/>
            <person name="Land M."/>
            <person name="Hauser L."/>
            <person name="Kyrpides N."/>
            <person name="Ivanova N."/>
            <person name="Ovchinnikova G."/>
            <person name="Pedersen K."/>
            <person name="Jagevall S."/>
            <person name="Hazen T."/>
            <person name="Woyke T."/>
        </authorList>
    </citation>
    <scope>NUCLEOTIDE SEQUENCE [LARGE SCALE GENOMIC DNA]</scope>
    <source>
        <strain evidence="4">ATCC 700646 / DSM 10631 / Aspo-2</strain>
    </source>
</reference>
<dbReference type="RefSeq" id="WP_013513525.1">
    <property type="nucleotide sequence ID" value="NC_014844.1"/>
</dbReference>
<keyword evidence="1" id="KW-0732">Signal</keyword>
<protein>
    <recommendedName>
        <fullName evidence="2">Uncharacterized protein TP-0789 domain-containing protein</fullName>
    </recommendedName>
</protein>
<feature type="signal peptide" evidence="1">
    <location>
        <begin position="1"/>
        <end position="22"/>
    </location>
</feature>
<dbReference type="Proteomes" id="UP000002191">
    <property type="component" value="Chromosome"/>
</dbReference>
<dbReference type="STRING" id="643562.Daes_0570"/>
<proteinExistence type="predicted"/>
<keyword evidence="4" id="KW-1185">Reference proteome</keyword>
<dbReference type="InterPro" id="IPR033399">
    <property type="entry name" value="TP_0789-like"/>
</dbReference>
<feature type="chain" id="PRO_5003214116" description="Uncharacterized protein TP-0789 domain-containing protein" evidence="1">
    <location>
        <begin position="23"/>
        <end position="264"/>
    </location>
</feature>
<reference evidence="3 4" key="2">
    <citation type="journal article" date="2014" name="Genome Announc.">
        <title>Complete Genome Sequence of the Subsurface, Mesophilic Sulfate-Reducing Bacterium Desulfovibrio aespoeensis Aspo-2.</title>
        <authorList>
            <person name="Pedersen K."/>
            <person name="Bengtsson A."/>
            <person name="Edlund J."/>
            <person name="Rabe L."/>
            <person name="Hazen T."/>
            <person name="Chakraborty R."/>
            <person name="Goodwin L."/>
            <person name="Shapiro N."/>
        </authorList>
    </citation>
    <scope>NUCLEOTIDE SEQUENCE [LARGE SCALE GENOMIC DNA]</scope>
    <source>
        <strain evidence="4">ATCC 700646 / DSM 10631 / Aspo-2</strain>
    </source>
</reference>